<dbReference type="SMART" id="SM00320">
    <property type="entry name" value="WD40"/>
    <property type="match status" value="5"/>
</dbReference>
<dbReference type="Pfam" id="PF12265">
    <property type="entry name" value="CAF1C_H4-bd"/>
    <property type="match status" value="1"/>
</dbReference>
<evidence type="ECO:0000256" key="1">
    <source>
        <dbReference type="ARBA" id="ARBA00004123"/>
    </source>
</evidence>
<dbReference type="InterPro" id="IPR020472">
    <property type="entry name" value="WD40_PAC1"/>
</dbReference>
<dbReference type="PROSITE" id="PS50082">
    <property type="entry name" value="WD_REPEATS_2"/>
    <property type="match status" value="3"/>
</dbReference>
<feature type="repeat" description="WD" evidence="6">
    <location>
        <begin position="296"/>
        <end position="330"/>
    </location>
</feature>
<gene>
    <name evidence="10" type="primary">GRWD1</name>
</gene>
<protein>
    <recommendedName>
        <fullName evidence="5">Glutamate-rich WD repeat-containing protein 1</fullName>
    </recommendedName>
</protein>
<evidence type="ECO:0000256" key="5">
    <source>
        <dbReference type="ARBA" id="ARBA00040876"/>
    </source>
</evidence>
<dbReference type="GeneID" id="136994898"/>
<dbReference type="PROSITE" id="PS00678">
    <property type="entry name" value="WD_REPEATS_1"/>
    <property type="match status" value="1"/>
</dbReference>
<dbReference type="SUPFAM" id="SSF50978">
    <property type="entry name" value="WD40 repeat-like"/>
    <property type="match status" value="1"/>
</dbReference>
<evidence type="ECO:0000256" key="7">
    <source>
        <dbReference type="SAM" id="MobiDB-lite"/>
    </source>
</evidence>
<organism evidence="9 10">
    <name type="scientific">Apteryx mantelli</name>
    <name type="common">North Island brown kiwi</name>
    <dbReference type="NCBI Taxonomy" id="2696672"/>
    <lineage>
        <taxon>Eukaryota</taxon>
        <taxon>Metazoa</taxon>
        <taxon>Chordata</taxon>
        <taxon>Craniata</taxon>
        <taxon>Vertebrata</taxon>
        <taxon>Euteleostomi</taxon>
        <taxon>Archelosauria</taxon>
        <taxon>Archosauria</taxon>
        <taxon>Dinosauria</taxon>
        <taxon>Saurischia</taxon>
        <taxon>Theropoda</taxon>
        <taxon>Coelurosauria</taxon>
        <taxon>Aves</taxon>
        <taxon>Palaeognathae</taxon>
        <taxon>Apterygiformes</taxon>
        <taxon>Apterygidae</taxon>
        <taxon>Apteryx</taxon>
    </lineage>
</organism>
<sequence length="447" mass="47990">MAAARRRRGGARREAEEAPGRVYVPGRGPPPAPGEELVMDEEAYVLYHRAGTGAPCLSFAVLRDDLGEGRVEPPLSLLLCAGTQAETAQANRLLVMKMLNLHGTRRGGGSSSSDEEDEDEEDEDEATQPQLHLAMVPHYGGINRVRATELGEAPVAAAWSEKGQVELFDLRRPLATLAQPRPGGAPPPRQQPPLAPLFAFAGHMAEGFALDWSPTVPGRLLSGDCRSRIHLWEPRDGGSWAVDQRPLRGHAASVEDLQWSPNEPSVFCSCSADASLRVWDVRAPPGRSCMLTAAAAHGAAVDVNVISWSRHDPFVVSGGDDGALRLWDLRLFRTGSSVATFKQHSGPITSVEWHPTESGVLAAAGADNQVTQWDLAVERDPEAAGGDDGDGDEDKEDAAALAALPPQLLFVHQGETELKELHWHPQCPGLLLTTALSGFTVFRTISV</sequence>
<evidence type="ECO:0000256" key="2">
    <source>
        <dbReference type="ARBA" id="ARBA00022574"/>
    </source>
</evidence>
<accession>A0ABM4FZP0</accession>
<keyword evidence="3" id="KW-0677">Repeat</keyword>
<dbReference type="Gene3D" id="2.130.10.10">
    <property type="entry name" value="YVTN repeat-like/Quinoprotein amine dehydrogenase"/>
    <property type="match status" value="1"/>
</dbReference>
<evidence type="ECO:0000313" key="9">
    <source>
        <dbReference type="Proteomes" id="UP001652627"/>
    </source>
</evidence>
<dbReference type="InterPro" id="IPR022052">
    <property type="entry name" value="Histone-bd_RBBP4-like_N"/>
</dbReference>
<evidence type="ECO:0000256" key="6">
    <source>
        <dbReference type="PROSITE-ProRule" id="PRU00221"/>
    </source>
</evidence>
<dbReference type="InterPro" id="IPR051972">
    <property type="entry name" value="Glutamate-rich_WD_repeat"/>
</dbReference>
<feature type="domain" description="Histone-binding protein RBBP4-like N-terminal" evidence="8">
    <location>
        <begin position="35"/>
        <end position="102"/>
    </location>
</feature>
<dbReference type="RefSeq" id="XP_067170405.1">
    <property type="nucleotide sequence ID" value="XM_067314304.1"/>
</dbReference>
<evidence type="ECO:0000259" key="8">
    <source>
        <dbReference type="Pfam" id="PF12265"/>
    </source>
</evidence>
<feature type="repeat" description="WD" evidence="6">
    <location>
        <begin position="247"/>
        <end position="282"/>
    </location>
</feature>
<reference evidence="10" key="1">
    <citation type="submission" date="2025-08" db="UniProtKB">
        <authorList>
            <consortium name="RefSeq"/>
        </authorList>
    </citation>
    <scope>IDENTIFICATION</scope>
    <source>
        <tissue evidence="10">Blood</tissue>
    </source>
</reference>
<comment type="subcellular location">
    <subcellularLocation>
        <location evidence="1">Nucleus</location>
    </subcellularLocation>
</comment>
<feature type="region of interest" description="Disordered" evidence="7">
    <location>
        <begin position="1"/>
        <end position="32"/>
    </location>
</feature>
<keyword evidence="2 6" id="KW-0853">WD repeat</keyword>
<keyword evidence="4" id="KW-0539">Nucleus</keyword>
<dbReference type="Pfam" id="PF00400">
    <property type="entry name" value="WD40"/>
    <property type="match status" value="3"/>
</dbReference>
<name>A0ABM4FZP0_9AVES</name>
<evidence type="ECO:0000313" key="10">
    <source>
        <dbReference type="RefSeq" id="XP_067170405.1"/>
    </source>
</evidence>
<dbReference type="InterPro" id="IPR036322">
    <property type="entry name" value="WD40_repeat_dom_sf"/>
</dbReference>
<keyword evidence="9" id="KW-1185">Reference proteome</keyword>
<feature type="compositionally biased region" description="Basic residues" evidence="7">
    <location>
        <begin position="1"/>
        <end position="10"/>
    </location>
</feature>
<evidence type="ECO:0000256" key="3">
    <source>
        <dbReference type="ARBA" id="ARBA00022737"/>
    </source>
</evidence>
<dbReference type="Proteomes" id="UP001652627">
    <property type="component" value="Chromosome 34"/>
</dbReference>
<proteinExistence type="predicted"/>
<feature type="region of interest" description="Disordered" evidence="7">
    <location>
        <begin position="103"/>
        <end position="132"/>
    </location>
</feature>
<dbReference type="PRINTS" id="PR00320">
    <property type="entry name" value="GPROTEINBRPT"/>
</dbReference>
<dbReference type="InterPro" id="IPR001680">
    <property type="entry name" value="WD40_rpt"/>
</dbReference>
<dbReference type="InterPro" id="IPR015943">
    <property type="entry name" value="WD40/YVTN_repeat-like_dom_sf"/>
</dbReference>
<dbReference type="InterPro" id="IPR019775">
    <property type="entry name" value="WD40_repeat_CS"/>
</dbReference>
<dbReference type="PROSITE" id="PS50294">
    <property type="entry name" value="WD_REPEATS_REGION"/>
    <property type="match status" value="3"/>
</dbReference>
<dbReference type="PANTHER" id="PTHR45903:SF1">
    <property type="entry name" value="GLUTAMATE-RICH WD REPEAT-CONTAINING PROTEIN 1"/>
    <property type="match status" value="1"/>
</dbReference>
<dbReference type="PANTHER" id="PTHR45903">
    <property type="entry name" value="GLUTAMATE-RICH WD REPEAT-CONTAINING PROTEIN 1"/>
    <property type="match status" value="1"/>
</dbReference>
<feature type="compositionally biased region" description="Acidic residues" evidence="7">
    <location>
        <begin position="113"/>
        <end position="126"/>
    </location>
</feature>
<feature type="repeat" description="WD" evidence="6">
    <location>
        <begin position="341"/>
        <end position="375"/>
    </location>
</feature>
<evidence type="ECO:0000256" key="4">
    <source>
        <dbReference type="ARBA" id="ARBA00023242"/>
    </source>
</evidence>